<feature type="transmembrane region" description="Helical" evidence="1">
    <location>
        <begin position="15"/>
        <end position="35"/>
    </location>
</feature>
<organism evidence="2 3">
    <name type="scientific">Edwardsiella tarda (strain FL6-60)</name>
    <dbReference type="NCBI Taxonomy" id="718251"/>
    <lineage>
        <taxon>Bacteria</taxon>
        <taxon>Pseudomonadati</taxon>
        <taxon>Pseudomonadota</taxon>
        <taxon>Gammaproteobacteria</taxon>
        <taxon>Enterobacterales</taxon>
        <taxon>Hafniaceae</taxon>
        <taxon>Edwardsiella</taxon>
    </lineage>
</organism>
<dbReference type="AlphaFoldDB" id="A0A0H3DSI3"/>
<dbReference type="PATRIC" id="fig|718251.5.peg.2340"/>
<gene>
    <name evidence="2" type="ordered locus">ETAF_2257</name>
</gene>
<evidence type="ECO:0000313" key="2">
    <source>
        <dbReference type="EMBL" id="ADM42360.1"/>
    </source>
</evidence>
<keyword evidence="1" id="KW-0812">Transmembrane</keyword>
<evidence type="ECO:0000313" key="3">
    <source>
        <dbReference type="Proteomes" id="UP000002230"/>
    </source>
</evidence>
<keyword evidence="1" id="KW-1133">Transmembrane helix</keyword>
<dbReference type="EMBL" id="CP002154">
    <property type="protein sequence ID" value="ADM42360.1"/>
    <property type="molecule type" value="Genomic_DNA"/>
</dbReference>
<accession>A0A0H3DSI3</accession>
<dbReference type="Proteomes" id="UP000002230">
    <property type="component" value="Chromosome"/>
</dbReference>
<keyword evidence="1" id="KW-0472">Membrane</keyword>
<dbReference type="KEGG" id="etd:ETAF_2257"/>
<evidence type="ECO:0000256" key="1">
    <source>
        <dbReference type="SAM" id="Phobius"/>
    </source>
</evidence>
<reference evidence="3" key="1">
    <citation type="submission" date="2010-08" db="EMBL/GenBank/DDBJ databases">
        <title>Genome comparisons of Edwardsiella bacteria analysed using deep sequencing technology.</title>
        <authorList>
            <person name="van Soest J.J."/>
            <person name="Henkel C.V."/>
            <person name="Jansen H.J."/>
            <person name="van den Hondel C.A.M.J.J."/>
            <person name="Bloemberg G.V."/>
            <person name="Meijer A.H."/>
            <person name="Spaink H.P."/>
        </authorList>
    </citation>
    <scope>NUCLEOTIDE SEQUENCE [LARGE SCALE GENOMIC DNA]</scope>
    <source>
        <strain evidence="3">FL6-60</strain>
    </source>
</reference>
<dbReference type="HOGENOM" id="CLU_3269326_0_0_6"/>
<sequence>MSLVRSMAWGEMNSWYHVFINIPLLMIAYALAWMVERAIKE</sequence>
<reference evidence="2 3" key="2">
    <citation type="journal article" date="2011" name="BMC Immunol.">
        <title>Comparison of static immersion and intravenous injection systems for exposure of zebrafish embryos to the natural pathogen Edwardsiella tarda.</title>
        <authorList>
            <person name="van Soest J.J."/>
            <person name="Stockhammer O.W."/>
            <person name="Ordas A."/>
            <person name="Bloemberg G.V."/>
            <person name="Spaink H.P."/>
            <person name="Meijer A.H."/>
        </authorList>
    </citation>
    <scope>NUCLEOTIDE SEQUENCE [LARGE SCALE GENOMIC DNA]</scope>
    <source>
        <strain evidence="2 3">FL6-60</strain>
    </source>
</reference>
<keyword evidence="3" id="KW-1185">Reference proteome</keyword>
<name>A0A0H3DSI3_EDWTF</name>
<proteinExistence type="predicted"/>
<protein>
    <submittedName>
        <fullName evidence="2">Uncharacterized protein</fullName>
    </submittedName>
</protein>